<evidence type="ECO:0000256" key="2">
    <source>
        <dbReference type="SAM" id="MobiDB-lite"/>
    </source>
</evidence>
<proteinExistence type="predicted"/>
<feature type="region of interest" description="Disordered" evidence="2">
    <location>
        <begin position="26"/>
        <end position="45"/>
    </location>
</feature>
<dbReference type="EMBL" id="VSWD01000013">
    <property type="protein sequence ID" value="KAK3084077.1"/>
    <property type="molecule type" value="Genomic_DNA"/>
</dbReference>
<evidence type="ECO:0000256" key="1">
    <source>
        <dbReference type="SAM" id="Coils"/>
    </source>
</evidence>
<reference evidence="3" key="1">
    <citation type="submission" date="2019-08" db="EMBL/GenBank/DDBJ databases">
        <title>The improved chromosome-level genome for the pearl oyster Pinctada fucata martensii using PacBio sequencing and Hi-C.</title>
        <authorList>
            <person name="Zheng Z."/>
        </authorList>
    </citation>
    <scope>NUCLEOTIDE SEQUENCE</scope>
    <source>
        <strain evidence="3">ZZ-2019</strain>
        <tissue evidence="3">Adductor muscle</tissue>
    </source>
</reference>
<keyword evidence="1" id="KW-0175">Coiled coil</keyword>
<feature type="coiled-coil region" evidence="1">
    <location>
        <begin position="133"/>
        <end position="181"/>
    </location>
</feature>
<keyword evidence="4" id="KW-1185">Reference proteome</keyword>
<sequence length="344" mass="38784">MSKRKQPEIVSPPLITRFTRRRILSASMSVSPKDKAPQTEGTLPVIVQSDPGSATEPIPTHPSTDTLPTIYMPHMGGNIDLTNVVINLLSNPLFTNSISTVLSPMLSQSLTSDVKNVVNDAVQNAFKSLTDQIENETCRIDSNEMKIAELTDENNELRNRVDRAESRVEEVNARIEELEQYGRRNSLRFHNVQVADPNDTDSVVVQICKDKLNVGITPDDICRSHVVGRPNRAGKSQIICRLRNWKVKNRIYSQKKKLKNDQSRIFVTEDLTRYRQAVVSEVVKAKRAEKVTSFWTNDGRIFIKTSEGGQKFLIESIDDLNYYAPPSNEFAMEVGQSHSSDARQ</sequence>
<dbReference type="Proteomes" id="UP001186944">
    <property type="component" value="Unassembled WGS sequence"/>
</dbReference>
<evidence type="ECO:0000313" key="3">
    <source>
        <dbReference type="EMBL" id="KAK3084077.1"/>
    </source>
</evidence>
<evidence type="ECO:0000313" key="4">
    <source>
        <dbReference type="Proteomes" id="UP001186944"/>
    </source>
</evidence>
<gene>
    <name evidence="3" type="ORF">FSP39_007781</name>
</gene>
<name>A0AA88XMZ6_PINIB</name>
<accession>A0AA88XMZ6</accession>
<protein>
    <submittedName>
        <fullName evidence="3">Uncharacterized protein</fullName>
    </submittedName>
</protein>
<dbReference type="PANTHER" id="PTHR11505">
    <property type="entry name" value="L1 TRANSPOSABLE ELEMENT-RELATED"/>
    <property type="match status" value="1"/>
</dbReference>
<dbReference type="AlphaFoldDB" id="A0AA88XMZ6"/>
<comment type="caution">
    <text evidence="3">The sequence shown here is derived from an EMBL/GenBank/DDBJ whole genome shotgun (WGS) entry which is preliminary data.</text>
</comment>
<organism evidence="3 4">
    <name type="scientific">Pinctada imbricata</name>
    <name type="common">Atlantic pearl-oyster</name>
    <name type="synonym">Pinctada martensii</name>
    <dbReference type="NCBI Taxonomy" id="66713"/>
    <lineage>
        <taxon>Eukaryota</taxon>
        <taxon>Metazoa</taxon>
        <taxon>Spiralia</taxon>
        <taxon>Lophotrochozoa</taxon>
        <taxon>Mollusca</taxon>
        <taxon>Bivalvia</taxon>
        <taxon>Autobranchia</taxon>
        <taxon>Pteriomorphia</taxon>
        <taxon>Pterioida</taxon>
        <taxon>Pterioidea</taxon>
        <taxon>Pteriidae</taxon>
        <taxon>Pinctada</taxon>
    </lineage>
</organism>
<dbReference type="Gene3D" id="1.20.5.170">
    <property type="match status" value="1"/>
</dbReference>
<dbReference type="InterPro" id="IPR004244">
    <property type="entry name" value="Transposase_22"/>
</dbReference>